<protein>
    <submittedName>
        <fullName evidence="1">Uncharacterized protein</fullName>
    </submittedName>
</protein>
<dbReference type="Gene3D" id="1.10.340.20">
    <property type="entry name" value="Apc36109-like domain"/>
    <property type="match status" value="1"/>
</dbReference>
<proteinExistence type="predicted"/>
<keyword evidence="2" id="KW-1185">Reference proteome</keyword>
<accession>A0ABZ0VB56</accession>
<dbReference type="Proteomes" id="UP001324533">
    <property type="component" value="Chromosome"/>
</dbReference>
<organism evidence="1 2">
    <name type="scientific">Microbacterium invictum</name>
    <dbReference type="NCBI Taxonomy" id="515415"/>
    <lineage>
        <taxon>Bacteria</taxon>
        <taxon>Bacillati</taxon>
        <taxon>Actinomycetota</taxon>
        <taxon>Actinomycetes</taxon>
        <taxon>Micrococcales</taxon>
        <taxon>Microbacteriaceae</taxon>
        <taxon>Microbacterium</taxon>
    </lineage>
</organism>
<gene>
    <name evidence="1" type="ORF">T9R20_02620</name>
</gene>
<dbReference type="RefSeq" id="WP_322411007.1">
    <property type="nucleotide sequence ID" value="NZ_CP139779.1"/>
</dbReference>
<reference evidence="1 2" key="1">
    <citation type="submission" date="2023-06" db="EMBL/GenBank/DDBJ databases">
        <title>Rock-solubilizing bacteria, Microbacterium invictum, promotes re-establishment of vegetation in rocky wasteland by accelerating rock bio-weathering and reshaping soil bacterial community.</title>
        <authorList>
            <person name="Liu C."/>
        </authorList>
    </citation>
    <scope>NUCLEOTIDE SEQUENCE [LARGE SCALE GENOMIC DNA]</scope>
    <source>
        <strain evidence="1 2">X-18</strain>
    </source>
</reference>
<dbReference type="EMBL" id="CP139779">
    <property type="protein sequence ID" value="WQB70871.1"/>
    <property type="molecule type" value="Genomic_DNA"/>
</dbReference>
<evidence type="ECO:0000313" key="1">
    <source>
        <dbReference type="EMBL" id="WQB70871.1"/>
    </source>
</evidence>
<dbReference type="InterPro" id="IPR023162">
    <property type="entry name" value="Apc36109-like_dom_sf"/>
</dbReference>
<name>A0ABZ0VB56_9MICO</name>
<sequence>MQSSRDSWKWLNAEVLRFLSELDPYGLTPGAPDGAPFDEYDTEAIPIASILQRDGTVTAEQIDAVWQKWFGEPLTAVVGSENVDKLIAELTSLSGRRH</sequence>
<evidence type="ECO:0000313" key="2">
    <source>
        <dbReference type="Proteomes" id="UP001324533"/>
    </source>
</evidence>